<comment type="caution">
    <text evidence="3">The sequence shown here is derived from an EMBL/GenBank/DDBJ whole genome shotgun (WGS) entry which is preliminary data.</text>
</comment>
<name>A0ABW3VEV1_9PSEU</name>
<accession>A0ABW3VEV1</accession>
<dbReference type="PRINTS" id="PR00359">
    <property type="entry name" value="BP450"/>
</dbReference>
<protein>
    <submittedName>
        <fullName evidence="3">Cytochrome P450</fullName>
    </submittedName>
</protein>
<organism evidence="3 4">
    <name type="scientific">Pseudonocardia benzenivorans</name>
    <dbReference type="NCBI Taxonomy" id="228005"/>
    <lineage>
        <taxon>Bacteria</taxon>
        <taxon>Bacillati</taxon>
        <taxon>Actinomycetota</taxon>
        <taxon>Actinomycetes</taxon>
        <taxon>Pseudonocardiales</taxon>
        <taxon>Pseudonocardiaceae</taxon>
        <taxon>Pseudonocardia</taxon>
    </lineage>
</organism>
<dbReference type="PANTHER" id="PTHR46696:SF1">
    <property type="entry name" value="CYTOCHROME P450 YJIB-RELATED"/>
    <property type="match status" value="1"/>
</dbReference>
<dbReference type="Proteomes" id="UP001597182">
    <property type="component" value="Unassembled WGS sequence"/>
</dbReference>
<evidence type="ECO:0000313" key="4">
    <source>
        <dbReference type="Proteomes" id="UP001597182"/>
    </source>
</evidence>
<sequence>MPIADLPTADVPVLDDDPFDLDVLLDPYDFHRRLRDAGGVVRLSRYGIYASGRFAEVDAALRDWASFVSGRGAGMSDFAREKPWRPPSLLLEADPPDHTVVRKAMNGVLSPRSVRALRESFRAPAEQLVEQLVERGTFDAVTDLASVYPLQVFPDAVGLGPDGRENLLPYGGLAFNAFGPDNELRRAALESAAPVQAWVLEQCRRENLAPGGLGARIWEAADRGEISHDQAPLLVRSLLTAGLDTTVHGLGNTLYALSRHREQWRLLHDDPARAKFVFDEALRWESPVQTFFRTTVRPTEFAGTTIPEETKVLLFLGAANRDPRRWGPDSDSFDIARHAAGHVAFGMGVHRCVGQLVARLEAELVIEALARRVRTLEPAGDPVPTPNNTLKGWARVPVAVSPA</sequence>
<evidence type="ECO:0000256" key="1">
    <source>
        <dbReference type="ARBA" id="ARBA00010617"/>
    </source>
</evidence>
<dbReference type="InterPro" id="IPR017972">
    <property type="entry name" value="Cyt_P450_CS"/>
</dbReference>
<keyword evidence="2" id="KW-0408">Iron</keyword>
<dbReference type="EMBL" id="JBHTMB010000055">
    <property type="protein sequence ID" value="MFD1233291.1"/>
    <property type="molecule type" value="Genomic_DNA"/>
</dbReference>
<dbReference type="RefSeq" id="WP_013675376.1">
    <property type="nucleotide sequence ID" value="NZ_BAABKS010000048.1"/>
</dbReference>
<keyword evidence="4" id="KW-1185">Reference proteome</keyword>
<dbReference type="Gene3D" id="1.10.630.10">
    <property type="entry name" value="Cytochrome P450"/>
    <property type="match status" value="1"/>
</dbReference>
<dbReference type="PANTHER" id="PTHR46696">
    <property type="entry name" value="P450, PUTATIVE (EUROFUNG)-RELATED"/>
    <property type="match status" value="1"/>
</dbReference>
<keyword evidence="2" id="KW-0479">Metal-binding</keyword>
<dbReference type="PROSITE" id="PS00086">
    <property type="entry name" value="CYTOCHROME_P450"/>
    <property type="match status" value="1"/>
</dbReference>
<keyword evidence="2" id="KW-0349">Heme</keyword>
<reference evidence="4" key="1">
    <citation type="journal article" date="2019" name="Int. J. Syst. Evol. Microbiol.">
        <title>The Global Catalogue of Microorganisms (GCM) 10K type strain sequencing project: providing services to taxonomists for standard genome sequencing and annotation.</title>
        <authorList>
            <consortium name="The Broad Institute Genomics Platform"/>
            <consortium name="The Broad Institute Genome Sequencing Center for Infectious Disease"/>
            <person name="Wu L."/>
            <person name="Ma J."/>
        </authorList>
    </citation>
    <scope>NUCLEOTIDE SEQUENCE [LARGE SCALE GENOMIC DNA]</scope>
    <source>
        <strain evidence="4">CCUG 49018</strain>
    </source>
</reference>
<keyword evidence="2" id="KW-0503">Monooxygenase</keyword>
<dbReference type="InterPro" id="IPR036396">
    <property type="entry name" value="Cyt_P450_sf"/>
</dbReference>
<dbReference type="InterPro" id="IPR001128">
    <property type="entry name" value="Cyt_P450"/>
</dbReference>
<dbReference type="Pfam" id="PF00067">
    <property type="entry name" value="p450"/>
    <property type="match status" value="1"/>
</dbReference>
<dbReference type="InterPro" id="IPR002397">
    <property type="entry name" value="Cyt_P450_B"/>
</dbReference>
<keyword evidence="2" id="KW-0560">Oxidoreductase</keyword>
<dbReference type="CDD" id="cd11037">
    <property type="entry name" value="CYP199A2-like"/>
    <property type="match status" value="1"/>
</dbReference>
<gene>
    <name evidence="3" type="ORF">ACFQ34_08365</name>
</gene>
<evidence type="ECO:0000256" key="2">
    <source>
        <dbReference type="RuleBase" id="RU000461"/>
    </source>
</evidence>
<evidence type="ECO:0000313" key="3">
    <source>
        <dbReference type="EMBL" id="MFD1233291.1"/>
    </source>
</evidence>
<comment type="similarity">
    <text evidence="1 2">Belongs to the cytochrome P450 family.</text>
</comment>
<proteinExistence type="inferred from homology"/>
<dbReference type="SUPFAM" id="SSF48264">
    <property type="entry name" value="Cytochrome P450"/>
    <property type="match status" value="1"/>
</dbReference>